<feature type="signal peptide" evidence="9">
    <location>
        <begin position="1"/>
        <end position="23"/>
    </location>
</feature>
<dbReference type="SUPFAM" id="SSF75005">
    <property type="entry name" value="Arabinanase/levansucrase/invertase"/>
    <property type="match status" value="1"/>
</dbReference>
<evidence type="ECO:0000256" key="6">
    <source>
        <dbReference type="ARBA" id="ARBA00023295"/>
    </source>
</evidence>
<organism evidence="10 11">
    <name type="scientific">Phytophthora lilii</name>
    <dbReference type="NCBI Taxonomy" id="2077276"/>
    <lineage>
        <taxon>Eukaryota</taxon>
        <taxon>Sar</taxon>
        <taxon>Stramenopiles</taxon>
        <taxon>Oomycota</taxon>
        <taxon>Peronosporomycetes</taxon>
        <taxon>Peronosporales</taxon>
        <taxon>Peronosporaceae</taxon>
        <taxon>Phytophthora</taxon>
    </lineage>
</organism>
<dbReference type="PANTHER" id="PTHR43301:SF3">
    <property type="entry name" value="ARABINAN ENDO-1,5-ALPHA-L-ARABINOSIDASE A-RELATED"/>
    <property type="match status" value="1"/>
</dbReference>
<dbReference type="GO" id="GO:0005975">
    <property type="term" value="P:carbohydrate metabolic process"/>
    <property type="evidence" value="ECO:0007669"/>
    <property type="project" value="InterPro"/>
</dbReference>
<keyword evidence="9" id="KW-0732">Signal</keyword>
<evidence type="ECO:0000256" key="2">
    <source>
        <dbReference type="ARBA" id="ARBA00004834"/>
    </source>
</evidence>
<feature type="site" description="Important for catalytic activity, responsible for pKa modulation of the active site Glu and correct orientation of both the proton donor and substrate" evidence="8">
    <location>
        <position position="153"/>
    </location>
</feature>
<dbReference type="PIRSF" id="PIRSF026534">
    <property type="entry name" value="Endo_alpha-L-arabinosidase"/>
    <property type="match status" value="1"/>
</dbReference>
<protein>
    <recommendedName>
        <fullName evidence="4">arabinan endo-1,5-alpha-L-arabinosidase</fullName>
        <ecNumber evidence="4">3.2.1.99</ecNumber>
    </recommendedName>
    <alternativeName>
        <fullName evidence="7">Endo-1,5-alpha-L-arabinanase A</fullName>
    </alternativeName>
</protein>
<evidence type="ECO:0000313" key="11">
    <source>
        <dbReference type="Proteomes" id="UP001165083"/>
    </source>
</evidence>
<evidence type="ECO:0000256" key="4">
    <source>
        <dbReference type="ARBA" id="ARBA00012586"/>
    </source>
</evidence>
<accession>A0A9W6WPZ2</accession>
<dbReference type="Proteomes" id="UP001165083">
    <property type="component" value="Unassembled WGS sequence"/>
</dbReference>
<keyword evidence="6" id="KW-0326">Glycosidase</keyword>
<comment type="caution">
    <text evidence="10">The sequence shown here is derived from an EMBL/GenBank/DDBJ whole genome shotgun (WGS) entry which is preliminary data.</text>
</comment>
<dbReference type="PANTHER" id="PTHR43301">
    <property type="entry name" value="ARABINAN ENDO-1,5-ALPHA-L-ARABINOSIDASE"/>
    <property type="match status" value="1"/>
</dbReference>
<keyword evidence="5" id="KW-0378">Hydrolase</keyword>
<evidence type="ECO:0000256" key="8">
    <source>
        <dbReference type="PIRSR" id="PIRSR606710-2"/>
    </source>
</evidence>
<dbReference type="AlphaFoldDB" id="A0A9W6WPZ2"/>
<keyword evidence="11" id="KW-1185">Reference proteome</keyword>
<gene>
    <name evidence="10" type="ORF">Plil01_000214100</name>
</gene>
<evidence type="ECO:0000256" key="5">
    <source>
        <dbReference type="ARBA" id="ARBA00022801"/>
    </source>
</evidence>
<dbReference type="OrthoDB" id="91206at2759"/>
<comment type="similarity">
    <text evidence="3">Belongs to the glycosyl hydrolase 43 family.</text>
</comment>
<dbReference type="InterPro" id="IPR006710">
    <property type="entry name" value="Glyco_hydro_43"/>
</dbReference>
<comment type="catalytic activity">
    <reaction evidence="1">
        <text>Endohydrolysis of (1-&gt;5)-alpha-arabinofuranosidic linkages in (1-&gt;5)-arabinans.</text>
        <dbReference type="EC" id="3.2.1.99"/>
    </reaction>
</comment>
<dbReference type="InterPro" id="IPR023296">
    <property type="entry name" value="Glyco_hydro_beta-prop_sf"/>
</dbReference>
<sequence>MAMVRGLSYIVLLSLLLPAVVTGYARPKLCAGTCTNAHDPSIIRCDDGTYFRFSTRARIAIHTAPALTGPWTYRGAAVPSGSTISLEAKDDLWAPDVHKVGNWYYLYYSVSSFGTQTSAMGLARSRTMDVGTWADRGTTGIASNSNKPYNAIDPNLIAVNGEYYLNFGSYWQGLYQAPMRNPPVMPSTSPLVQLLARSIGFFVCRSSSPTGNFVDQSDKDCRSGGGTVVRASEGYFYARGGQGVYDDPKYGPVLYYHYDKFAALQPNAIYSY</sequence>
<evidence type="ECO:0000313" key="10">
    <source>
        <dbReference type="EMBL" id="GMF11438.1"/>
    </source>
</evidence>
<evidence type="ECO:0000256" key="1">
    <source>
        <dbReference type="ARBA" id="ARBA00000375"/>
    </source>
</evidence>
<feature type="chain" id="PRO_5040795772" description="arabinan endo-1,5-alpha-L-arabinosidase" evidence="9">
    <location>
        <begin position="24"/>
        <end position="272"/>
    </location>
</feature>
<dbReference type="Pfam" id="PF04616">
    <property type="entry name" value="Glyco_hydro_43"/>
    <property type="match status" value="1"/>
</dbReference>
<evidence type="ECO:0000256" key="7">
    <source>
        <dbReference type="ARBA" id="ARBA00042202"/>
    </source>
</evidence>
<dbReference type="GO" id="GO:0046558">
    <property type="term" value="F:arabinan endo-1,5-alpha-L-arabinosidase activity"/>
    <property type="evidence" value="ECO:0007669"/>
    <property type="project" value="UniProtKB-EC"/>
</dbReference>
<dbReference type="InterPro" id="IPR016840">
    <property type="entry name" value="Glyco_hydro_43_endo_a_Ara-ase"/>
</dbReference>
<proteinExistence type="inferred from homology"/>
<dbReference type="EC" id="3.2.1.99" evidence="4"/>
<evidence type="ECO:0000256" key="9">
    <source>
        <dbReference type="SAM" id="SignalP"/>
    </source>
</evidence>
<reference evidence="10" key="1">
    <citation type="submission" date="2023-04" db="EMBL/GenBank/DDBJ databases">
        <title>Phytophthora lilii NBRC 32176.</title>
        <authorList>
            <person name="Ichikawa N."/>
            <person name="Sato H."/>
            <person name="Tonouchi N."/>
        </authorList>
    </citation>
    <scope>NUCLEOTIDE SEQUENCE</scope>
    <source>
        <strain evidence="10">NBRC 32176</strain>
    </source>
</reference>
<name>A0A9W6WPZ2_9STRA</name>
<dbReference type="Gene3D" id="2.115.10.20">
    <property type="entry name" value="Glycosyl hydrolase domain, family 43"/>
    <property type="match status" value="2"/>
</dbReference>
<dbReference type="EMBL" id="BSXW01000074">
    <property type="protein sequence ID" value="GMF11438.1"/>
    <property type="molecule type" value="Genomic_DNA"/>
</dbReference>
<dbReference type="InterPro" id="IPR050727">
    <property type="entry name" value="GH43_arabinanases"/>
</dbReference>
<comment type="pathway">
    <text evidence="2">Glycan metabolism; L-arabinan degradation.</text>
</comment>
<evidence type="ECO:0000256" key="3">
    <source>
        <dbReference type="ARBA" id="ARBA00009865"/>
    </source>
</evidence>